<dbReference type="Gene3D" id="3.40.50.2300">
    <property type="match status" value="2"/>
</dbReference>
<dbReference type="PANTHER" id="PTHR30146:SF155">
    <property type="entry name" value="ALANINE RACEMASE"/>
    <property type="match status" value="1"/>
</dbReference>
<accession>A0A2S3Z7I9</accession>
<reference evidence="6 7" key="1">
    <citation type="submission" date="2018-01" db="EMBL/GenBank/DDBJ databases">
        <title>Cryobacterium sp. nov., from glaciers in China.</title>
        <authorList>
            <person name="Liu Q."/>
            <person name="Xin Y.-H."/>
        </authorList>
    </citation>
    <scope>NUCLEOTIDE SEQUENCE [LARGE SCALE GENOMIC DNA]</scope>
    <source>
        <strain evidence="6 7">TMB1-8</strain>
    </source>
</reference>
<sequence>MRAGRHQRGGPVESTQDSVKSSTKVTIADVAREAGVSKGLVSFALNDRPGVAADTRARILQVAEALGWTPSLRARSLSSKRSFALGLVIARDPEVLGSDPFFTSFIAGVETVLAPEGLALVLSVVPDEETELQTYRTLVTDGRVDGVFLSDLRIDDARIQCLADLGLPTVTLGRPDQPSPFPAVSIDDTHGIAESVRHLAGLGHRRIAHVAGSPAMLHGSRRQEAFTGAMRAAGLGDGQIVETDFSIAAGADAARRLLSQPEPPTAIVFANDPMAIAGIGVAQELGIRVPEDVSITGFDDIEFARYVYPALTTVGATPLVWGRAAAATLLRLIRTGSADDVDLPAARLIIRGSAAIPAPR</sequence>
<keyword evidence="2" id="KW-0238">DNA-binding</keyword>
<dbReference type="Pfam" id="PF13377">
    <property type="entry name" value="Peripla_BP_3"/>
    <property type="match status" value="1"/>
</dbReference>
<protein>
    <submittedName>
        <fullName evidence="6">LacI family transcriptional regulator</fullName>
    </submittedName>
</protein>
<dbReference type="CDD" id="cd01392">
    <property type="entry name" value="HTH_LacI"/>
    <property type="match status" value="1"/>
</dbReference>
<evidence type="ECO:0000256" key="2">
    <source>
        <dbReference type="ARBA" id="ARBA00023125"/>
    </source>
</evidence>
<proteinExistence type="predicted"/>
<dbReference type="InterPro" id="IPR000843">
    <property type="entry name" value="HTH_LacI"/>
</dbReference>
<dbReference type="OrthoDB" id="1938857at2"/>
<gene>
    <name evidence="6" type="ORF">C3B59_12680</name>
</gene>
<dbReference type="SMART" id="SM00354">
    <property type="entry name" value="HTH_LACI"/>
    <property type="match status" value="1"/>
</dbReference>
<keyword evidence="3" id="KW-0804">Transcription</keyword>
<dbReference type="GO" id="GO:0003700">
    <property type="term" value="F:DNA-binding transcription factor activity"/>
    <property type="evidence" value="ECO:0007669"/>
    <property type="project" value="TreeGrafter"/>
</dbReference>
<organism evidence="6 7">
    <name type="scientific">Cryobacterium zongtaii</name>
    <dbReference type="NCBI Taxonomy" id="1259217"/>
    <lineage>
        <taxon>Bacteria</taxon>
        <taxon>Bacillati</taxon>
        <taxon>Actinomycetota</taxon>
        <taxon>Actinomycetes</taxon>
        <taxon>Micrococcales</taxon>
        <taxon>Microbacteriaceae</taxon>
        <taxon>Cryobacterium</taxon>
    </lineage>
</organism>
<feature type="region of interest" description="Disordered" evidence="4">
    <location>
        <begin position="1"/>
        <end position="20"/>
    </location>
</feature>
<evidence type="ECO:0000256" key="3">
    <source>
        <dbReference type="ARBA" id="ARBA00023163"/>
    </source>
</evidence>
<evidence type="ECO:0000256" key="4">
    <source>
        <dbReference type="SAM" id="MobiDB-lite"/>
    </source>
</evidence>
<dbReference type="InterPro" id="IPR046335">
    <property type="entry name" value="LacI/GalR-like_sensor"/>
</dbReference>
<evidence type="ECO:0000259" key="5">
    <source>
        <dbReference type="PROSITE" id="PS50932"/>
    </source>
</evidence>
<dbReference type="SUPFAM" id="SSF47413">
    <property type="entry name" value="lambda repressor-like DNA-binding domains"/>
    <property type="match status" value="1"/>
</dbReference>
<dbReference type="EMBL" id="PPXF01000058">
    <property type="protein sequence ID" value="POH61490.1"/>
    <property type="molecule type" value="Genomic_DNA"/>
</dbReference>
<dbReference type="Proteomes" id="UP000237104">
    <property type="component" value="Unassembled WGS sequence"/>
</dbReference>
<dbReference type="PANTHER" id="PTHR30146">
    <property type="entry name" value="LACI-RELATED TRANSCRIPTIONAL REPRESSOR"/>
    <property type="match status" value="1"/>
</dbReference>
<evidence type="ECO:0000256" key="1">
    <source>
        <dbReference type="ARBA" id="ARBA00023015"/>
    </source>
</evidence>
<dbReference type="Gene3D" id="1.10.260.40">
    <property type="entry name" value="lambda repressor-like DNA-binding domains"/>
    <property type="match status" value="1"/>
</dbReference>
<feature type="domain" description="HTH lacI-type" evidence="5">
    <location>
        <begin position="25"/>
        <end position="79"/>
    </location>
</feature>
<dbReference type="SUPFAM" id="SSF53822">
    <property type="entry name" value="Periplasmic binding protein-like I"/>
    <property type="match status" value="1"/>
</dbReference>
<comment type="caution">
    <text evidence="6">The sequence shown here is derived from an EMBL/GenBank/DDBJ whole genome shotgun (WGS) entry which is preliminary data.</text>
</comment>
<dbReference type="GO" id="GO:0000976">
    <property type="term" value="F:transcription cis-regulatory region binding"/>
    <property type="evidence" value="ECO:0007669"/>
    <property type="project" value="TreeGrafter"/>
</dbReference>
<dbReference type="Pfam" id="PF00356">
    <property type="entry name" value="LacI"/>
    <property type="match status" value="1"/>
</dbReference>
<name>A0A2S3Z7I9_9MICO</name>
<evidence type="ECO:0000313" key="6">
    <source>
        <dbReference type="EMBL" id="POH61490.1"/>
    </source>
</evidence>
<evidence type="ECO:0000313" key="7">
    <source>
        <dbReference type="Proteomes" id="UP000237104"/>
    </source>
</evidence>
<dbReference type="CDD" id="cd06267">
    <property type="entry name" value="PBP1_LacI_sugar_binding-like"/>
    <property type="match status" value="1"/>
</dbReference>
<keyword evidence="1" id="KW-0805">Transcription regulation</keyword>
<dbReference type="AlphaFoldDB" id="A0A2S3Z7I9"/>
<dbReference type="InterPro" id="IPR010982">
    <property type="entry name" value="Lambda_DNA-bd_dom_sf"/>
</dbReference>
<dbReference type="PROSITE" id="PS50932">
    <property type="entry name" value="HTH_LACI_2"/>
    <property type="match status" value="1"/>
</dbReference>
<dbReference type="InterPro" id="IPR028082">
    <property type="entry name" value="Peripla_BP_I"/>
</dbReference>